<keyword evidence="2" id="KW-0812">Transmembrane</keyword>
<feature type="transmembrane region" description="Helical" evidence="2">
    <location>
        <begin position="111"/>
        <end position="133"/>
    </location>
</feature>
<keyword evidence="2" id="KW-0472">Membrane</keyword>
<proteinExistence type="predicted"/>
<feature type="region of interest" description="Disordered" evidence="1">
    <location>
        <begin position="39"/>
        <end position="76"/>
    </location>
</feature>
<organism evidence="3 4">
    <name type="scientific">Coniochaeta pulveracea</name>
    <dbReference type="NCBI Taxonomy" id="177199"/>
    <lineage>
        <taxon>Eukaryota</taxon>
        <taxon>Fungi</taxon>
        <taxon>Dikarya</taxon>
        <taxon>Ascomycota</taxon>
        <taxon>Pezizomycotina</taxon>
        <taxon>Sordariomycetes</taxon>
        <taxon>Sordariomycetidae</taxon>
        <taxon>Coniochaetales</taxon>
        <taxon>Coniochaetaceae</taxon>
        <taxon>Coniochaeta</taxon>
    </lineage>
</organism>
<accession>A0A420Y7Q7</accession>
<evidence type="ECO:0000256" key="2">
    <source>
        <dbReference type="SAM" id="Phobius"/>
    </source>
</evidence>
<dbReference type="AlphaFoldDB" id="A0A420Y7Q7"/>
<dbReference type="Proteomes" id="UP000275385">
    <property type="component" value="Unassembled WGS sequence"/>
</dbReference>
<evidence type="ECO:0000313" key="4">
    <source>
        <dbReference type="Proteomes" id="UP000275385"/>
    </source>
</evidence>
<sequence length="242" mass="26868">MASATTSIPRFLLPQTSRLWARYRVSPNSQSVLIRYASSSSTGGSKPLVLEKPTRFNPPSHGARLPKNKATPTHYGGDLGFEEKQAQKVKDYPGLPAPEGTWAHWFWNSRAFHLVVTMGTLTSLAVFTFVQNFKQTSPFAHMMPAASDFIYHPIDTAGQIVEIIRLSEAHNSAIVAEKRKRRVDDVEKRNEYRKAHGLPDTRGFFGGSSTPKTDDAVLPEAPIDGTTVEESAQPRKKFLGIF</sequence>
<name>A0A420Y7Q7_9PEZI</name>
<dbReference type="OrthoDB" id="5397827at2759"/>
<keyword evidence="2" id="KW-1133">Transmembrane helix</keyword>
<evidence type="ECO:0000313" key="3">
    <source>
        <dbReference type="EMBL" id="RKU43901.1"/>
    </source>
</evidence>
<keyword evidence="4" id="KW-1185">Reference proteome</keyword>
<dbReference type="EMBL" id="QVQW01000037">
    <property type="protein sequence ID" value="RKU43901.1"/>
    <property type="molecule type" value="Genomic_DNA"/>
</dbReference>
<comment type="caution">
    <text evidence="3">The sequence shown here is derived from an EMBL/GenBank/DDBJ whole genome shotgun (WGS) entry which is preliminary data.</text>
</comment>
<gene>
    <name evidence="3" type="ORF">DL546_006644</name>
</gene>
<dbReference type="STRING" id="177199.A0A420Y7Q7"/>
<evidence type="ECO:0000256" key="1">
    <source>
        <dbReference type="SAM" id="MobiDB-lite"/>
    </source>
</evidence>
<reference evidence="3 4" key="1">
    <citation type="submission" date="2018-08" db="EMBL/GenBank/DDBJ databases">
        <title>Draft genome of the lignicolous fungus Coniochaeta pulveracea.</title>
        <authorList>
            <person name="Borstlap C.J."/>
            <person name="De Witt R.N."/>
            <person name="Botha A."/>
            <person name="Volschenk H."/>
        </authorList>
    </citation>
    <scope>NUCLEOTIDE SEQUENCE [LARGE SCALE GENOMIC DNA]</scope>
    <source>
        <strain evidence="3 4">CAB683</strain>
    </source>
</reference>
<protein>
    <submittedName>
        <fullName evidence="3">Uncharacterized protein</fullName>
    </submittedName>
</protein>